<gene>
    <name evidence="1" type="ORF">PSM36_0568</name>
</gene>
<keyword evidence="2" id="KW-1185">Reference proteome</keyword>
<dbReference type="RefSeq" id="WP_154670950.1">
    <property type="nucleotide sequence ID" value="NZ_LT605205.1"/>
</dbReference>
<accession>A0A1R3T2I5</accession>
<evidence type="ECO:0008006" key="3">
    <source>
        <dbReference type="Google" id="ProtNLM"/>
    </source>
</evidence>
<dbReference type="STRING" id="1642647.PSM36_0568"/>
<sequence>MRVIYKKYLPKEEIPVYDYARNRKLVKYYTRETMAAVVSVACLFEGRAPDPCMPFFYSSGETEMIDLYRGIGDRITSVEKDFRSTWFVENVAVLISPLERFKTMRNTTACLVAIENGLKGDNGVLLASASGLLYSAMFTETEGTVLIGAGKLYADGTVECGFAEGLPAEFATHPLLDSPGDAIEIFQPSKSPAVWPS</sequence>
<reference evidence="1 2" key="1">
    <citation type="submission" date="2016-08" db="EMBL/GenBank/DDBJ databases">
        <authorList>
            <person name="Seilhamer J.J."/>
        </authorList>
    </citation>
    <scope>NUCLEOTIDE SEQUENCE [LARGE SCALE GENOMIC DNA]</scope>
    <source>
        <strain evidence="1">M3/6</strain>
    </source>
</reference>
<dbReference type="EMBL" id="LT605205">
    <property type="protein sequence ID" value="SCD19398.1"/>
    <property type="molecule type" value="Genomic_DNA"/>
</dbReference>
<evidence type="ECO:0000313" key="1">
    <source>
        <dbReference type="EMBL" id="SCD19398.1"/>
    </source>
</evidence>
<organism evidence="1 2">
    <name type="scientific">Proteiniphilum saccharofermentans</name>
    <dbReference type="NCBI Taxonomy" id="1642647"/>
    <lineage>
        <taxon>Bacteria</taxon>
        <taxon>Pseudomonadati</taxon>
        <taxon>Bacteroidota</taxon>
        <taxon>Bacteroidia</taxon>
        <taxon>Bacteroidales</taxon>
        <taxon>Dysgonomonadaceae</taxon>
        <taxon>Proteiniphilum</taxon>
    </lineage>
</organism>
<dbReference type="Proteomes" id="UP000187464">
    <property type="component" value="Chromosome I"/>
</dbReference>
<dbReference type="KEGG" id="psac:PSM36_0568"/>
<name>A0A1R3T2I5_9BACT</name>
<proteinExistence type="predicted"/>
<protein>
    <recommendedName>
        <fullName evidence="3">Beta-ketoacyl synthase N-terminal domain-containing protein</fullName>
    </recommendedName>
</protein>
<dbReference type="AlphaFoldDB" id="A0A1R3T2I5"/>
<evidence type="ECO:0000313" key="2">
    <source>
        <dbReference type="Proteomes" id="UP000187464"/>
    </source>
</evidence>